<evidence type="ECO:0000313" key="1">
    <source>
        <dbReference type="EMBL" id="MBL3658642.1"/>
    </source>
</evidence>
<dbReference type="EMBL" id="JAESIY010000014">
    <property type="protein sequence ID" value="MBL3658642.1"/>
    <property type="molecule type" value="Genomic_DNA"/>
</dbReference>
<organism evidence="1 2">
    <name type="scientific">Fulvivirga sediminis</name>
    <dbReference type="NCBI Taxonomy" id="2803949"/>
    <lineage>
        <taxon>Bacteria</taxon>
        <taxon>Pseudomonadati</taxon>
        <taxon>Bacteroidota</taxon>
        <taxon>Cytophagia</taxon>
        <taxon>Cytophagales</taxon>
        <taxon>Fulvivirgaceae</taxon>
        <taxon>Fulvivirga</taxon>
    </lineage>
</organism>
<evidence type="ECO:0000313" key="2">
    <source>
        <dbReference type="Proteomes" id="UP000659388"/>
    </source>
</evidence>
<dbReference type="AlphaFoldDB" id="A0A937FBK5"/>
<accession>A0A937FBK5</accession>
<name>A0A937FBK5_9BACT</name>
<protein>
    <submittedName>
        <fullName evidence="1">Uncharacterized protein</fullName>
    </submittedName>
</protein>
<dbReference type="RefSeq" id="WP_202246433.1">
    <property type="nucleotide sequence ID" value="NZ_JAESIY010000014.1"/>
</dbReference>
<comment type="caution">
    <text evidence="1">The sequence shown here is derived from an EMBL/GenBank/DDBJ whole genome shotgun (WGS) entry which is preliminary data.</text>
</comment>
<sequence length="135" mass="15903">MIVYIFGNGNIKYSDFEEFYLKLIKRLANENVQFIVCDFRGVDTLIMEYLKCETEKVTIIHIGEKLRYLPDKYKTKVSQWKIKGGFEDDKSRDNYAINICTHFIAKDFNSNKNRISGTQKNIELCQSLNKIKIDE</sequence>
<proteinExistence type="predicted"/>
<keyword evidence="2" id="KW-1185">Reference proteome</keyword>
<dbReference type="Proteomes" id="UP000659388">
    <property type="component" value="Unassembled WGS sequence"/>
</dbReference>
<reference evidence="1" key="1">
    <citation type="submission" date="2021-01" db="EMBL/GenBank/DDBJ databases">
        <title>Fulvivirga kasyanovii gen. nov., sp nov., a novel member of the phylum Bacteroidetes isolated from seawater in a mussel farm.</title>
        <authorList>
            <person name="Zhao L.-H."/>
            <person name="Wang Z.-J."/>
        </authorList>
    </citation>
    <scope>NUCLEOTIDE SEQUENCE</scope>
    <source>
        <strain evidence="1">2943</strain>
    </source>
</reference>
<gene>
    <name evidence="1" type="ORF">JL102_21000</name>
</gene>